<feature type="domain" description="Response regulatory" evidence="2">
    <location>
        <begin position="6"/>
        <end position="122"/>
    </location>
</feature>
<dbReference type="RefSeq" id="WP_090250829.1">
    <property type="nucleotide sequence ID" value="NZ_FPAS01000004.1"/>
</dbReference>
<dbReference type="GO" id="GO:0000156">
    <property type="term" value="F:phosphorelay response regulator activity"/>
    <property type="evidence" value="ECO:0007669"/>
    <property type="project" value="InterPro"/>
</dbReference>
<evidence type="ECO:0000256" key="1">
    <source>
        <dbReference type="PROSITE-ProRule" id="PRU00169"/>
    </source>
</evidence>
<dbReference type="Proteomes" id="UP000236454">
    <property type="component" value="Unassembled WGS sequence"/>
</dbReference>
<keyword evidence="1" id="KW-0597">Phosphoprotein</keyword>
<evidence type="ECO:0000259" key="2">
    <source>
        <dbReference type="PROSITE" id="PS50110"/>
    </source>
</evidence>
<dbReference type="STRING" id="477690.SAMN05216474_2546"/>
<proteinExistence type="predicted"/>
<dbReference type="PROSITE" id="PS50930">
    <property type="entry name" value="HTH_LYTTR"/>
    <property type="match status" value="1"/>
</dbReference>
<dbReference type="InterPro" id="IPR007492">
    <property type="entry name" value="LytTR_DNA-bd_dom"/>
</dbReference>
<dbReference type="Gene3D" id="3.40.50.2300">
    <property type="match status" value="1"/>
</dbReference>
<dbReference type="InterPro" id="IPR011006">
    <property type="entry name" value="CheY-like_superfamily"/>
</dbReference>
<dbReference type="PANTHER" id="PTHR37299">
    <property type="entry name" value="TRANSCRIPTIONAL REGULATOR-RELATED"/>
    <property type="match status" value="1"/>
</dbReference>
<dbReference type="SMART" id="SM00448">
    <property type="entry name" value="REC"/>
    <property type="match status" value="1"/>
</dbReference>
<feature type="domain" description="HTH LytTR-type" evidence="3">
    <location>
        <begin position="132"/>
        <end position="202"/>
    </location>
</feature>
<organism evidence="4 5">
    <name type="scientific">Lishizhenia tianjinensis</name>
    <dbReference type="NCBI Taxonomy" id="477690"/>
    <lineage>
        <taxon>Bacteria</taxon>
        <taxon>Pseudomonadati</taxon>
        <taxon>Bacteroidota</taxon>
        <taxon>Flavobacteriia</taxon>
        <taxon>Flavobacteriales</taxon>
        <taxon>Crocinitomicaceae</taxon>
        <taxon>Lishizhenia</taxon>
    </lineage>
</organism>
<accession>A0A1I7B4P9</accession>
<dbReference type="EMBL" id="FPAS01000004">
    <property type="protein sequence ID" value="SFT82122.1"/>
    <property type="molecule type" value="Genomic_DNA"/>
</dbReference>
<dbReference type="PROSITE" id="PS50110">
    <property type="entry name" value="RESPONSE_REGULATORY"/>
    <property type="match status" value="1"/>
</dbReference>
<dbReference type="InterPro" id="IPR046947">
    <property type="entry name" value="LytR-like"/>
</dbReference>
<name>A0A1I7B4P9_9FLAO</name>
<evidence type="ECO:0000313" key="5">
    <source>
        <dbReference type="Proteomes" id="UP000236454"/>
    </source>
</evidence>
<dbReference type="SMART" id="SM00850">
    <property type="entry name" value="LytTR"/>
    <property type="match status" value="1"/>
</dbReference>
<dbReference type="SUPFAM" id="SSF52172">
    <property type="entry name" value="CheY-like"/>
    <property type="match status" value="1"/>
</dbReference>
<reference evidence="4 5" key="1">
    <citation type="submission" date="2016-10" db="EMBL/GenBank/DDBJ databases">
        <authorList>
            <person name="de Groot N.N."/>
        </authorList>
    </citation>
    <scope>NUCLEOTIDE SEQUENCE [LARGE SCALE GENOMIC DNA]</scope>
    <source>
        <strain evidence="4 5">CGMCC 1.7005</strain>
    </source>
</reference>
<dbReference type="Pfam" id="PF04397">
    <property type="entry name" value="LytTR"/>
    <property type="match status" value="1"/>
</dbReference>
<dbReference type="Gene3D" id="2.40.50.1020">
    <property type="entry name" value="LytTr DNA-binding domain"/>
    <property type="match status" value="1"/>
</dbReference>
<dbReference type="InterPro" id="IPR001789">
    <property type="entry name" value="Sig_transdc_resp-reg_receiver"/>
</dbReference>
<protein>
    <submittedName>
        <fullName evidence="4">Two component transcriptional regulator, LytTR family</fullName>
    </submittedName>
</protein>
<keyword evidence="5" id="KW-1185">Reference proteome</keyword>
<dbReference type="OrthoDB" id="2962330at2"/>
<evidence type="ECO:0000313" key="4">
    <source>
        <dbReference type="EMBL" id="SFT82122.1"/>
    </source>
</evidence>
<feature type="modified residue" description="4-aspartylphosphate" evidence="1">
    <location>
        <position position="56"/>
    </location>
</feature>
<gene>
    <name evidence="4" type="ORF">SAMN05216474_2546</name>
</gene>
<dbReference type="Pfam" id="PF00072">
    <property type="entry name" value="Response_reg"/>
    <property type="match status" value="1"/>
</dbReference>
<evidence type="ECO:0000259" key="3">
    <source>
        <dbReference type="PROSITE" id="PS50930"/>
    </source>
</evidence>
<sequence length="224" mass="25731">MKTTLNLLVVEDETIIAENLKRILINLGFPNIYIANNYDEGVFLFDKEQIHIALVDINLGSQSKTGIELAQYMNENGKVAIVYITANSDMHTLDKAKITRPTSYLLKPFDRKVIQSTLEILVYNEFSSVEKIKLKDQSGTTLIDPQIIDYIKSDGGYLEIFTPEKRYVYRDTLKNILELLPETFVQVHKSFLVNKSKISKVKGTYIEINQEEIPLGRNYKTNIF</sequence>
<dbReference type="AlphaFoldDB" id="A0A1I7B4P9"/>
<dbReference type="PANTHER" id="PTHR37299:SF1">
    <property type="entry name" value="STAGE 0 SPORULATION PROTEIN A HOMOLOG"/>
    <property type="match status" value="1"/>
</dbReference>
<dbReference type="GO" id="GO:0003677">
    <property type="term" value="F:DNA binding"/>
    <property type="evidence" value="ECO:0007669"/>
    <property type="project" value="InterPro"/>
</dbReference>